<proteinExistence type="predicted"/>
<dbReference type="InterPro" id="IPR036779">
    <property type="entry name" value="LysM_dom_sf"/>
</dbReference>
<reference evidence="2" key="1">
    <citation type="journal article" date="2021" name="Proc. Natl. Acad. Sci. U.S.A.">
        <title>A Catalog of Tens of Thousands of Viruses from Human Metagenomes Reveals Hidden Associations with Chronic Diseases.</title>
        <authorList>
            <person name="Tisza M.J."/>
            <person name="Buck C.B."/>
        </authorList>
    </citation>
    <scope>NUCLEOTIDE SEQUENCE</scope>
    <source>
        <strain evidence="2">Ct7zc7</strain>
    </source>
</reference>
<feature type="domain" description="LysM" evidence="1">
    <location>
        <begin position="165"/>
        <end position="227"/>
    </location>
</feature>
<protein>
    <submittedName>
        <fullName evidence="2">Tail assembly protein</fullName>
    </submittedName>
</protein>
<dbReference type="InterPro" id="IPR018392">
    <property type="entry name" value="LysM"/>
</dbReference>
<dbReference type="SUPFAM" id="SSF54106">
    <property type="entry name" value="LysM domain"/>
    <property type="match status" value="1"/>
</dbReference>
<evidence type="ECO:0000313" key="2">
    <source>
        <dbReference type="EMBL" id="DAE21953.1"/>
    </source>
</evidence>
<name>A0A8S5QSY9_9CAUD</name>
<accession>A0A8S5QSY9</accession>
<dbReference type="PANTHER" id="PTHR34700">
    <property type="entry name" value="POTASSIUM BINDING PROTEIN KBP"/>
    <property type="match status" value="1"/>
</dbReference>
<dbReference type="EMBL" id="BK015722">
    <property type="protein sequence ID" value="DAE21953.1"/>
    <property type="molecule type" value="Genomic_DNA"/>
</dbReference>
<sequence length="229" mass="25812">MDVILTEVENGKSKFIFPSLPEEVKGTNRTNYQSYDILSCGEVKIPKGMKLTEISFDGFFFGESKKNESIVKQWVKPTECEKILKNWQEKGTVLRLMVTETNVNIDVTISSFECTDYGGYGNKKYSVEFVQYRSLKVYTTDELKIVKFVKKTVTRPAAAAPSNKGSYTVKPGNTLWSIARKFYGGSGTMWTKIYNANKSVIESTAKKRGYANSDNGHWIFPGTVLVIPN</sequence>
<dbReference type="PANTHER" id="PTHR34700:SF4">
    <property type="entry name" value="PHAGE-LIKE ELEMENT PBSX PROTEIN XKDP"/>
    <property type="match status" value="1"/>
</dbReference>
<dbReference type="SMART" id="SM00257">
    <property type="entry name" value="LysM"/>
    <property type="match status" value="1"/>
</dbReference>
<evidence type="ECO:0000259" key="1">
    <source>
        <dbReference type="PROSITE" id="PS51782"/>
    </source>
</evidence>
<dbReference type="PROSITE" id="PS51782">
    <property type="entry name" value="LYSM"/>
    <property type="match status" value="1"/>
</dbReference>
<dbReference type="Pfam" id="PF01476">
    <property type="entry name" value="LysM"/>
    <property type="match status" value="1"/>
</dbReference>
<dbReference type="InterPro" id="IPR052196">
    <property type="entry name" value="Bact_Kbp"/>
</dbReference>
<dbReference type="Gene3D" id="3.10.350.10">
    <property type="entry name" value="LysM domain"/>
    <property type="match status" value="1"/>
</dbReference>
<organism evidence="2">
    <name type="scientific">Myoviridae sp. ct7zc7</name>
    <dbReference type="NCBI Taxonomy" id="2826620"/>
    <lineage>
        <taxon>Viruses</taxon>
        <taxon>Duplodnaviria</taxon>
        <taxon>Heunggongvirae</taxon>
        <taxon>Uroviricota</taxon>
        <taxon>Caudoviricetes</taxon>
    </lineage>
</organism>
<dbReference type="CDD" id="cd00118">
    <property type="entry name" value="LysM"/>
    <property type="match status" value="1"/>
</dbReference>